<comment type="caution">
    <text evidence="1">The sequence shown here is derived from an EMBL/GenBank/DDBJ whole genome shotgun (WGS) entry which is preliminary data.</text>
</comment>
<name>A0A371PKK6_9BACL</name>
<gene>
    <name evidence="1" type="ORF">DX130_06735</name>
</gene>
<dbReference type="RefSeq" id="WP_116043821.1">
    <property type="nucleotide sequence ID" value="NZ_QUBQ01000001.1"/>
</dbReference>
<dbReference type="EMBL" id="QUBQ01000001">
    <property type="protein sequence ID" value="REK76726.1"/>
    <property type="molecule type" value="Genomic_DNA"/>
</dbReference>
<proteinExistence type="predicted"/>
<evidence type="ECO:0000313" key="2">
    <source>
        <dbReference type="Proteomes" id="UP000261905"/>
    </source>
</evidence>
<dbReference type="Proteomes" id="UP000261905">
    <property type="component" value="Unassembled WGS sequence"/>
</dbReference>
<sequence length="63" mass="7381">MTTNIKVNVVTENMIKYCYTCPEAHKCDTEEKCITCWEEKGIMKKEDVEETVTTEKLLKLYAE</sequence>
<dbReference type="AlphaFoldDB" id="A0A371PKK6"/>
<dbReference type="OrthoDB" id="2627814at2"/>
<keyword evidence="2" id="KW-1185">Reference proteome</keyword>
<protein>
    <submittedName>
        <fullName evidence="1">Uncharacterized protein</fullName>
    </submittedName>
</protein>
<evidence type="ECO:0000313" key="1">
    <source>
        <dbReference type="EMBL" id="REK76726.1"/>
    </source>
</evidence>
<organism evidence="1 2">
    <name type="scientific">Paenibacillus paeoniae</name>
    <dbReference type="NCBI Taxonomy" id="2292705"/>
    <lineage>
        <taxon>Bacteria</taxon>
        <taxon>Bacillati</taxon>
        <taxon>Bacillota</taxon>
        <taxon>Bacilli</taxon>
        <taxon>Bacillales</taxon>
        <taxon>Paenibacillaceae</taxon>
        <taxon>Paenibacillus</taxon>
    </lineage>
</organism>
<reference evidence="1 2" key="1">
    <citation type="submission" date="2018-08" db="EMBL/GenBank/DDBJ databases">
        <title>Paenibacillus sp. M4BSY-1, whole genome shotgun sequence.</title>
        <authorList>
            <person name="Tuo L."/>
        </authorList>
    </citation>
    <scope>NUCLEOTIDE SEQUENCE [LARGE SCALE GENOMIC DNA]</scope>
    <source>
        <strain evidence="1 2">M4BSY-1</strain>
    </source>
</reference>
<accession>A0A371PKK6</accession>